<dbReference type="EMBL" id="JBFOLK010000004">
    <property type="protein sequence ID" value="KAL2519071.1"/>
    <property type="molecule type" value="Genomic_DNA"/>
</dbReference>
<dbReference type="AlphaFoldDB" id="A0ABD1U242"/>
<feature type="compositionally biased region" description="Polar residues" evidence="1">
    <location>
        <begin position="111"/>
        <end position="126"/>
    </location>
</feature>
<gene>
    <name evidence="2" type="ORF">Adt_15318</name>
</gene>
<accession>A0ABD1U242</accession>
<dbReference type="Proteomes" id="UP001604336">
    <property type="component" value="Unassembled WGS sequence"/>
</dbReference>
<feature type="region of interest" description="Disordered" evidence="1">
    <location>
        <begin position="109"/>
        <end position="138"/>
    </location>
</feature>
<comment type="caution">
    <text evidence="2">The sequence shown here is derived from an EMBL/GenBank/DDBJ whole genome shotgun (WGS) entry which is preliminary data.</text>
</comment>
<evidence type="ECO:0000256" key="1">
    <source>
        <dbReference type="SAM" id="MobiDB-lite"/>
    </source>
</evidence>
<feature type="compositionally biased region" description="Basic and acidic residues" evidence="1">
    <location>
        <begin position="13"/>
        <end position="22"/>
    </location>
</feature>
<sequence length="154" mass="17107">MRLKIVHQNQENRSGDDGVMKKEEEMEHTHVGIMLEDESMKENSSPSEPFPISASDPVLVSIEVNGIQLNEEKQGASYLAGLFGSDKPSTTHDNDSDFVDPPVMKSKKFNAHSSSISKVARNSNVSKKTKSVPKEDDRNVGLKELRKLLVDIRS</sequence>
<proteinExistence type="predicted"/>
<protein>
    <submittedName>
        <fullName evidence="2">Uncharacterized protein</fullName>
    </submittedName>
</protein>
<feature type="region of interest" description="Disordered" evidence="1">
    <location>
        <begin position="1"/>
        <end position="22"/>
    </location>
</feature>
<name>A0ABD1U242_9LAMI</name>
<evidence type="ECO:0000313" key="3">
    <source>
        <dbReference type="Proteomes" id="UP001604336"/>
    </source>
</evidence>
<organism evidence="2 3">
    <name type="scientific">Abeliophyllum distichum</name>
    <dbReference type="NCBI Taxonomy" id="126358"/>
    <lineage>
        <taxon>Eukaryota</taxon>
        <taxon>Viridiplantae</taxon>
        <taxon>Streptophyta</taxon>
        <taxon>Embryophyta</taxon>
        <taxon>Tracheophyta</taxon>
        <taxon>Spermatophyta</taxon>
        <taxon>Magnoliopsida</taxon>
        <taxon>eudicotyledons</taxon>
        <taxon>Gunneridae</taxon>
        <taxon>Pentapetalae</taxon>
        <taxon>asterids</taxon>
        <taxon>lamiids</taxon>
        <taxon>Lamiales</taxon>
        <taxon>Oleaceae</taxon>
        <taxon>Forsythieae</taxon>
        <taxon>Abeliophyllum</taxon>
    </lineage>
</organism>
<evidence type="ECO:0000313" key="2">
    <source>
        <dbReference type="EMBL" id="KAL2519071.1"/>
    </source>
</evidence>
<reference evidence="3" key="1">
    <citation type="submission" date="2024-07" db="EMBL/GenBank/DDBJ databases">
        <title>Two chromosome-level genome assemblies of Korean endemic species Abeliophyllum distichum and Forsythia ovata (Oleaceae).</title>
        <authorList>
            <person name="Jang H."/>
        </authorList>
    </citation>
    <scope>NUCLEOTIDE SEQUENCE [LARGE SCALE GENOMIC DNA]</scope>
</reference>
<keyword evidence="3" id="KW-1185">Reference proteome</keyword>